<sequence length="141" mass="14681">MDRRGLTAALALLLAPAGCEPRVELKPGDPELVRAARQLFDSRCANCHGPHGRGDGPAGRALSPRPRDFGDRAWQASVDDAHLRKVIVGGGAAVGLSAHMQANPDLADSPVLVGELIALVRACAMGQDAKGMSSETEKQAP</sequence>
<evidence type="ECO:0000256" key="5">
    <source>
        <dbReference type="SAM" id="MobiDB-lite"/>
    </source>
</evidence>
<keyword evidence="2 4" id="KW-0479">Metal-binding</keyword>
<dbReference type="GO" id="GO:0009055">
    <property type="term" value="F:electron transfer activity"/>
    <property type="evidence" value="ECO:0007669"/>
    <property type="project" value="InterPro"/>
</dbReference>
<reference evidence="8" key="1">
    <citation type="submission" date="2016-10" db="EMBL/GenBank/DDBJ databases">
        <authorList>
            <person name="Varghese N."/>
            <person name="Submissions S."/>
        </authorList>
    </citation>
    <scope>NUCLEOTIDE SEQUENCE [LARGE SCALE GENOMIC DNA]</scope>
    <source>
        <strain evidence="8">ATCC 25963</strain>
    </source>
</reference>
<proteinExistence type="predicted"/>
<dbReference type="PROSITE" id="PS51007">
    <property type="entry name" value="CYTC"/>
    <property type="match status" value="1"/>
</dbReference>
<feature type="domain" description="Cytochrome c" evidence="6">
    <location>
        <begin position="31"/>
        <end position="124"/>
    </location>
</feature>
<evidence type="ECO:0000256" key="3">
    <source>
        <dbReference type="ARBA" id="ARBA00023004"/>
    </source>
</evidence>
<keyword evidence="8" id="KW-1185">Reference proteome</keyword>
<organism evidence="7 8">
    <name type="scientific">Nannocystis exedens</name>
    <dbReference type="NCBI Taxonomy" id="54"/>
    <lineage>
        <taxon>Bacteria</taxon>
        <taxon>Pseudomonadati</taxon>
        <taxon>Myxococcota</taxon>
        <taxon>Polyangia</taxon>
        <taxon>Nannocystales</taxon>
        <taxon>Nannocystaceae</taxon>
        <taxon>Nannocystis</taxon>
    </lineage>
</organism>
<dbReference type="SUPFAM" id="SSF46626">
    <property type="entry name" value="Cytochrome c"/>
    <property type="match status" value="1"/>
</dbReference>
<evidence type="ECO:0000256" key="1">
    <source>
        <dbReference type="ARBA" id="ARBA00022617"/>
    </source>
</evidence>
<evidence type="ECO:0000256" key="4">
    <source>
        <dbReference type="PROSITE-ProRule" id="PRU00433"/>
    </source>
</evidence>
<evidence type="ECO:0000259" key="6">
    <source>
        <dbReference type="PROSITE" id="PS51007"/>
    </source>
</evidence>
<dbReference type="Gene3D" id="1.10.760.10">
    <property type="entry name" value="Cytochrome c-like domain"/>
    <property type="match status" value="1"/>
</dbReference>
<gene>
    <name evidence="7" type="ORF">SAMN02745121_00672</name>
</gene>
<dbReference type="Pfam" id="PF00034">
    <property type="entry name" value="Cytochrom_C"/>
    <property type="match status" value="1"/>
</dbReference>
<dbReference type="EMBL" id="FOMX01000002">
    <property type="protein sequence ID" value="SFD57312.1"/>
    <property type="molecule type" value="Genomic_DNA"/>
</dbReference>
<protein>
    <submittedName>
        <fullName evidence="7">Cytochrome c</fullName>
    </submittedName>
</protein>
<evidence type="ECO:0000313" key="7">
    <source>
        <dbReference type="EMBL" id="SFD57312.1"/>
    </source>
</evidence>
<evidence type="ECO:0000256" key="2">
    <source>
        <dbReference type="ARBA" id="ARBA00022723"/>
    </source>
</evidence>
<accession>A0A1I1TFE8</accession>
<name>A0A1I1TFE8_9BACT</name>
<dbReference type="GO" id="GO:0046872">
    <property type="term" value="F:metal ion binding"/>
    <property type="evidence" value="ECO:0007669"/>
    <property type="project" value="UniProtKB-KW"/>
</dbReference>
<dbReference type="InterPro" id="IPR009056">
    <property type="entry name" value="Cyt_c-like_dom"/>
</dbReference>
<keyword evidence="3 4" id="KW-0408">Iron</keyword>
<evidence type="ECO:0000313" key="8">
    <source>
        <dbReference type="Proteomes" id="UP000199400"/>
    </source>
</evidence>
<dbReference type="GO" id="GO:0020037">
    <property type="term" value="F:heme binding"/>
    <property type="evidence" value="ECO:0007669"/>
    <property type="project" value="InterPro"/>
</dbReference>
<keyword evidence="1 4" id="KW-0349">Heme</keyword>
<dbReference type="OrthoDB" id="9773456at2"/>
<dbReference type="Proteomes" id="UP000199400">
    <property type="component" value="Unassembled WGS sequence"/>
</dbReference>
<feature type="region of interest" description="Disordered" evidence="5">
    <location>
        <begin position="48"/>
        <end position="71"/>
    </location>
</feature>
<dbReference type="RefSeq" id="WP_096334119.1">
    <property type="nucleotide sequence ID" value="NZ_FOMX01000002.1"/>
</dbReference>
<dbReference type="AlphaFoldDB" id="A0A1I1TFE8"/>
<dbReference type="InterPro" id="IPR036909">
    <property type="entry name" value="Cyt_c-like_dom_sf"/>
</dbReference>
<dbReference type="STRING" id="54.SAMN02745121_00672"/>